<dbReference type="EMBL" id="CP135076">
    <property type="protein sequence ID" value="WNO54110.1"/>
    <property type="molecule type" value="Genomic_DNA"/>
</dbReference>
<dbReference type="RefSeq" id="WP_313916253.1">
    <property type="nucleotide sequence ID" value="NZ_CP135076.1"/>
</dbReference>
<dbReference type="Proteomes" id="UP001302249">
    <property type="component" value="Chromosome"/>
</dbReference>
<proteinExistence type="predicted"/>
<evidence type="ECO:0000313" key="2">
    <source>
        <dbReference type="Proteomes" id="UP001302249"/>
    </source>
</evidence>
<evidence type="ECO:0000313" key="1">
    <source>
        <dbReference type="EMBL" id="WNO54110.1"/>
    </source>
</evidence>
<dbReference type="Pfam" id="PF04299">
    <property type="entry name" value="FMN_bind_2"/>
    <property type="match status" value="1"/>
</dbReference>
<name>A0ABZ0B9N6_9SPHN</name>
<dbReference type="SUPFAM" id="SSF50475">
    <property type="entry name" value="FMN-binding split barrel"/>
    <property type="match status" value="1"/>
</dbReference>
<keyword evidence="2" id="KW-1185">Reference proteome</keyword>
<organism evidence="1 2">
    <name type="scientific">Stakelama saccharophila</name>
    <dbReference type="NCBI Taxonomy" id="3075605"/>
    <lineage>
        <taxon>Bacteria</taxon>
        <taxon>Pseudomonadati</taxon>
        <taxon>Pseudomonadota</taxon>
        <taxon>Alphaproteobacteria</taxon>
        <taxon>Sphingomonadales</taxon>
        <taxon>Sphingomonadaceae</taxon>
        <taxon>Stakelama</taxon>
    </lineage>
</organism>
<reference evidence="1 2" key="1">
    <citation type="submission" date="2023-09" db="EMBL/GenBank/DDBJ databases">
        <authorList>
            <person name="Rey-Velasco X."/>
        </authorList>
    </citation>
    <scope>NUCLEOTIDE SEQUENCE [LARGE SCALE GENOMIC DNA]</scope>
    <source>
        <strain evidence="1 2">W311</strain>
    </source>
</reference>
<dbReference type="InterPro" id="IPR007396">
    <property type="entry name" value="TR_PAI2-type"/>
</dbReference>
<dbReference type="PANTHER" id="PTHR35802:SF1">
    <property type="entry name" value="PROTEASE SYNTHASE AND SPORULATION PROTEIN PAI 2"/>
    <property type="match status" value="1"/>
</dbReference>
<sequence length="201" mass="22386">MTVFENFSAADVRDLIADYPLAWVAAAGYGVEQASLLPLLGDYGAGGRLVRLIGHMSRRNALVDALHPRGKALVLFTGPQAYISPDHARDRSWAPTWNYAQVRVEVELEFTPGDTPAAVERLVEAMEHGRADPWTVAHIRDRYEAMLKAIIAFRADVIDIAARFKLGQDEPDPVLASVLEELGDPAMCNWMRRFNRDRTGE</sequence>
<gene>
    <name evidence="1" type="ORF">RPR59_02285</name>
</gene>
<dbReference type="PANTHER" id="PTHR35802">
    <property type="entry name" value="PROTEASE SYNTHASE AND SPORULATION PROTEIN PAI 2"/>
    <property type="match status" value="1"/>
</dbReference>
<dbReference type="InterPro" id="IPR012349">
    <property type="entry name" value="Split_barrel_FMN-bd"/>
</dbReference>
<accession>A0ABZ0B9N6</accession>
<protein>
    <submittedName>
        <fullName evidence="1">FMN-binding negative transcriptional regulator</fullName>
    </submittedName>
</protein>
<dbReference type="Gene3D" id="2.30.110.10">
    <property type="entry name" value="Electron Transport, Fmn-binding Protein, Chain A"/>
    <property type="match status" value="1"/>
</dbReference>